<evidence type="ECO:0000256" key="2">
    <source>
        <dbReference type="ARBA" id="ARBA00022617"/>
    </source>
</evidence>
<dbReference type="Pfam" id="PF03460">
    <property type="entry name" value="NIR_SIR_ferr"/>
    <property type="match status" value="2"/>
</dbReference>
<feature type="domain" description="Nitrite/sulphite reductase 4Fe-4S" evidence="4">
    <location>
        <begin position="68"/>
        <end position="220"/>
    </location>
</feature>
<dbReference type="EMBL" id="JAEEGC010000035">
    <property type="protein sequence ID" value="MBV7272898.1"/>
    <property type="molecule type" value="Genomic_DNA"/>
</dbReference>
<keyword evidence="1" id="KW-0411">Iron-sulfur</keyword>
<dbReference type="GO" id="GO:0051539">
    <property type="term" value="F:4 iron, 4 sulfur cluster binding"/>
    <property type="evidence" value="ECO:0007669"/>
    <property type="project" value="UniProtKB-KW"/>
</dbReference>
<dbReference type="GO" id="GO:0020037">
    <property type="term" value="F:heme binding"/>
    <property type="evidence" value="ECO:0007669"/>
    <property type="project" value="InterPro"/>
</dbReference>
<evidence type="ECO:0000313" key="7">
    <source>
        <dbReference type="Proteomes" id="UP000694308"/>
    </source>
</evidence>
<accession>A0A949X3T7</accession>
<proteinExistence type="predicted"/>
<dbReference type="InterPro" id="IPR005117">
    <property type="entry name" value="NiRdtase/SiRdtase_haem-b_fer"/>
</dbReference>
<dbReference type="InterPro" id="IPR051329">
    <property type="entry name" value="NIR_SIR_4Fe-4S"/>
</dbReference>
<gene>
    <name evidence="6" type="ORF">I6U48_08230</name>
</gene>
<feature type="domain" description="Nitrite/Sulfite reductase ferredoxin-like" evidence="5">
    <location>
        <begin position="1"/>
        <end position="58"/>
    </location>
</feature>
<name>A0A949X3T7_9CLOT</name>
<keyword evidence="2" id="KW-0408">Iron</keyword>
<organism evidence="6 7">
    <name type="scientific">Clostridium thailandense</name>
    <dbReference type="NCBI Taxonomy" id="2794346"/>
    <lineage>
        <taxon>Bacteria</taxon>
        <taxon>Bacillati</taxon>
        <taxon>Bacillota</taxon>
        <taxon>Clostridia</taxon>
        <taxon>Eubacteriales</taxon>
        <taxon>Clostridiaceae</taxon>
        <taxon>Clostridium</taxon>
    </lineage>
</organism>
<keyword evidence="2" id="KW-0349">Heme</keyword>
<evidence type="ECO:0000256" key="3">
    <source>
        <dbReference type="ARBA" id="ARBA00023002"/>
    </source>
</evidence>
<reference evidence="6" key="1">
    <citation type="submission" date="2020-12" db="EMBL/GenBank/DDBJ databases">
        <title>Clostridium thailandense sp. nov., a novel acetogenic bacterium isolated from peat land soil in Thailand.</title>
        <authorList>
            <person name="Chaikitkaew S."/>
            <person name="Birkeland N.K."/>
        </authorList>
    </citation>
    <scope>NUCLEOTIDE SEQUENCE</scope>
    <source>
        <strain evidence="6">PL3</strain>
    </source>
</reference>
<sequence length="499" mass="55883">MVRPRIPGGVITLEQLKAISEIAKKYAKSKIHFTSRQDIQFHSVEIDDLNNVLEDLIKAQLTTMGAGGNTVRNVGCSPLSGVAKDDVFDVTPYVKIVTNHLISDPTNMNLPRKFKVAFSNSAEDTGNATISDLGFIAKIVDGKKGFEVYGGGGLGGSARAALKLSDFIEANEVLYYVQAMKEVFENEGDRNNRHKARLRFVVHRLGEEDFVELFRKQLSKVKNEKKLNINIDLEQEEKESIKSSDISTDKKYDNIVFPEKQSGYYSLYVHPQNGDISTDNLDNIINYLTNLEYEASIRLTLTQGMFIRDLKEKDIQDLLQVTSKFSSNFDFDNSITCAGPRICKLGICNSQGLLIHIKETFEKVKEELKVELPRIFISGCPNSCGQHQKGSIGFCGKAKRTEDGLVPTYSVFFGGKVGADIVKLGQAYGDIPAKKISEFLLELAVLKRNSFYESFEEFIENKPSEIKELMTKYTVFESFGENPDLYCDFGSEDKFSVGK</sequence>
<protein>
    <submittedName>
        <fullName evidence="6">Nitrite/sulfite reductase</fullName>
    </submittedName>
</protein>
<evidence type="ECO:0000313" key="6">
    <source>
        <dbReference type="EMBL" id="MBV7272898.1"/>
    </source>
</evidence>
<keyword evidence="7" id="KW-1185">Reference proteome</keyword>
<dbReference type="InterPro" id="IPR006067">
    <property type="entry name" value="NO2/SO3_Rdtase_4Fe4S_dom"/>
</dbReference>
<keyword evidence="1" id="KW-0004">4Fe-4S</keyword>
<dbReference type="GO" id="GO:0016491">
    <property type="term" value="F:oxidoreductase activity"/>
    <property type="evidence" value="ECO:0007669"/>
    <property type="project" value="UniProtKB-KW"/>
</dbReference>
<dbReference type="PANTHER" id="PTHR32439:SF9">
    <property type="entry name" value="BLR3264 PROTEIN"/>
    <property type="match status" value="1"/>
</dbReference>
<feature type="domain" description="Nitrite/Sulfite reductase ferredoxin-like" evidence="5">
    <location>
        <begin position="259"/>
        <end position="320"/>
    </location>
</feature>
<evidence type="ECO:0000256" key="1">
    <source>
        <dbReference type="ARBA" id="ARBA00022485"/>
    </source>
</evidence>
<dbReference type="PANTHER" id="PTHR32439">
    <property type="entry name" value="FERREDOXIN--NITRITE REDUCTASE, CHLOROPLASTIC"/>
    <property type="match status" value="1"/>
</dbReference>
<dbReference type="Pfam" id="PF01077">
    <property type="entry name" value="NIR_SIR"/>
    <property type="match status" value="1"/>
</dbReference>
<keyword evidence="2" id="KW-0479">Metal-binding</keyword>
<evidence type="ECO:0000259" key="5">
    <source>
        <dbReference type="Pfam" id="PF03460"/>
    </source>
</evidence>
<keyword evidence="3" id="KW-0560">Oxidoreductase</keyword>
<comment type="caution">
    <text evidence="6">The sequence shown here is derived from an EMBL/GenBank/DDBJ whole genome shotgun (WGS) entry which is preliminary data.</text>
</comment>
<dbReference type="Proteomes" id="UP000694308">
    <property type="component" value="Unassembled WGS sequence"/>
</dbReference>
<dbReference type="AlphaFoldDB" id="A0A949X3T7"/>
<evidence type="ECO:0000259" key="4">
    <source>
        <dbReference type="Pfam" id="PF01077"/>
    </source>
</evidence>